<evidence type="ECO:0000313" key="13">
    <source>
        <dbReference type="Proteomes" id="UP001058650"/>
    </source>
</evidence>
<evidence type="ECO:0000256" key="2">
    <source>
        <dbReference type="ARBA" id="ARBA00012980"/>
    </source>
</evidence>
<evidence type="ECO:0000256" key="10">
    <source>
        <dbReference type="HAMAP-Rule" id="MF_00165"/>
    </source>
</evidence>
<name>A0ABY5U257_LACSH</name>
<evidence type="ECO:0000256" key="1">
    <source>
        <dbReference type="ARBA" id="ARBA00009776"/>
    </source>
</evidence>
<comment type="catalytic activity">
    <reaction evidence="9 10">
        <text>dTMP + ATP = dTDP + ADP</text>
        <dbReference type="Rhea" id="RHEA:13517"/>
        <dbReference type="ChEBI" id="CHEBI:30616"/>
        <dbReference type="ChEBI" id="CHEBI:58369"/>
        <dbReference type="ChEBI" id="CHEBI:63528"/>
        <dbReference type="ChEBI" id="CHEBI:456216"/>
        <dbReference type="EC" id="2.7.4.9"/>
    </reaction>
</comment>
<organism evidence="12 13">
    <name type="scientific">Laceyella sacchari</name>
    <name type="common">Thermoactinomyces thalpophilus</name>
    <dbReference type="NCBI Taxonomy" id="37482"/>
    <lineage>
        <taxon>Bacteria</taxon>
        <taxon>Bacillati</taxon>
        <taxon>Bacillota</taxon>
        <taxon>Bacilli</taxon>
        <taxon>Bacillales</taxon>
        <taxon>Thermoactinomycetaceae</taxon>
        <taxon>Laceyella</taxon>
    </lineage>
</organism>
<evidence type="ECO:0000256" key="9">
    <source>
        <dbReference type="ARBA" id="ARBA00048743"/>
    </source>
</evidence>
<dbReference type="GO" id="GO:0004798">
    <property type="term" value="F:dTMP kinase activity"/>
    <property type="evidence" value="ECO:0007669"/>
    <property type="project" value="UniProtKB-EC"/>
</dbReference>
<keyword evidence="5 10" id="KW-0545">Nucleotide biosynthesis</keyword>
<feature type="domain" description="Thymidylate kinase-like" evidence="11">
    <location>
        <begin position="8"/>
        <end position="199"/>
    </location>
</feature>
<evidence type="ECO:0000259" key="11">
    <source>
        <dbReference type="Pfam" id="PF02223"/>
    </source>
</evidence>
<dbReference type="SUPFAM" id="SSF52540">
    <property type="entry name" value="P-loop containing nucleoside triphosphate hydrolases"/>
    <property type="match status" value="1"/>
</dbReference>
<gene>
    <name evidence="10 12" type="primary">tmk</name>
    <name evidence="12" type="ORF">NYR52_00570</name>
</gene>
<evidence type="ECO:0000256" key="7">
    <source>
        <dbReference type="ARBA" id="ARBA00022777"/>
    </source>
</evidence>
<keyword evidence="8 10" id="KW-0067">ATP-binding</keyword>
<comment type="function">
    <text evidence="10">Phosphorylation of dTMP to form dTDP in both de novo and salvage pathways of dTTP synthesis.</text>
</comment>
<dbReference type="InterPro" id="IPR018095">
    <property type="entry name" value="Thymidylate_kin_CS"/>
</dbReference>
<evidence type="ECO:0000256" key="6">
    <source>
        <dbReference type="ARBA" id="ARBA00022741"/>
    </source>
</evidence>
<keyword evidence="4 10" id="KW-0808">Transferase</keyword>
<sequence length="211" mass="24127">MRGLFITFEGPEGAGKSTQINRLAQNLKERGIPCVQVREPGGTYIGDLIRSMVLHNPECSDIKQRTETLLYAASRAQLVEEVIRPALARGEVVLSDRYVDSSLAYQGHGARWSLDEIRWINHWATNGLMPDRTYLLDVPVELGEERMQKRGLKKDRMESKEKMFHERVRSGYLSLAQEKPDRYVVLDGRMSVEKISEKIMQDFCSLAQIKS</sequence>
<dbReference type="PANTHER" id="PTHR10344">
    <property type="entry name" value="THYMIDYLATE KINASE"/>
    <property type="match status" value="1"/>
</dbReference>
<keyword evidence="13" id="KW-1185">Reference proteome</keyword>
<evidence type="ECO:0000256" key="3">
    <source>
        <dbReference type="ARBA" id="ARBA00017144"/>
    </source>
</evidence>
<dbReference type="PANTHER" id="PTHR10344:SF4">
    <property type="entry name" value="UMP-CMP KINASE 2, MITOCHONDRIAL"/>
    <property type="match status" value="1"/>
</dbReference>
<dbReference type="Proteomes" id="UP001058650">
    <property type="component" value="Chromosome"/>
</dbReference>
<evidence type="ECO:0000256" key="5">
    <source>
        <dbReference type="ARBA" id="ARBA00022727"/>
    </source>
</evidence>
<dbReference type="EC" id="2.7.4.9" evidence="2 10"/>
<accession>A0ABY5U257</accession>
<reference evidence="12" key="1">
    <citation type="submission" date="2022-08" db="EMBL/GenBank/DDBJ databases">
        <title>The complete genome sequence of the thermophilic bacterium Laceyella sacchari FBKL4.010 reveals the basis for tetramethylpyrazine biosynthesis in Moutai-flavor Daqu.</title>
        <authorList>
            <person name="Li D."/>
            <person name="Huang W."/>
            <person name="Wang C."/>
            <person name="Qiu S."/>
        </authorList>
    </citation>
    <scope>NUCLEOTIDE SEQUENCE</scope>
    <source>
        <strain evidence="12">FBKL4.014</strain>
    </source>
</reference>
<protein>
    <recommendedName>
        <fullName evidence="3 10">Thymidylate kinase</fullName>
        <ecNumber evidence="2 10">2.7.4.9</ecNumber>
    </recommendedName>
    <alternativeName>
        <fullName evidence="10">dTMP kinase</fullName>
    </alternativeName>
</protein>
<dbReference type="InterPro" id="IPR039430">
    <property type="entry name" value="Thymidylate_kin-like_dom"/>
</dbReference>
<dbReference type="Pfam" id="PF02223">
    <property type="entry name" value="Thymidylate_kin"/>
    <property type="match status" value="1"/>
</dbReference>
<keyword evidence="6 10" id="KW-0547">Nucleotide-binding</keyword>
<feature type="binding site" evidence="10">
    <location>
        <begin position="10"/>
        <end position="17"/>
    </location>
    <ligand>
        <name>ATP</name>
        <dbReference type="ChEBI" id="CHEBI:30616"/>
    </ligand>
</feature>
<dbReference type="RefSeq" id="WP_022738702.1">
    <property type="nucleotide sequence ID" value="NZ_CP103866.1"/>
</dbReference>
<dbReference type="Gene3D" id="3.40.50.300">
    <property type="entry name" value="P-loop containing nucleotide triphosphate hydrolases"/>
    <property type="match status" value="1"/>
</dbReference>
<dbReference type="HAMAP" id="MF_00165">
    <property type="entry name" value="Thymidylate_kinase"/>
    <property type="match status" value="1"/>
</dbReference>
<dbReference type="InterPro" id="IPR018094">
    <property type="entry name" value="Thymidylate_kinase"/>
</dbReference>
<dbReference type="CDD" id="cd01672">
    <property type="entry name" value="TMPK"/>
    <property type="match status" value="1"/>
</dbReference>
<comment type="similarity">
    <text evidence="1 10">Belongs to the thymidylate kinase family.</text>
</comment>
<dbReference type="InterPro" id="IPR027417">
    <property type="entry name" value="P-loop_NTPase"/>
</dbReference>
<keyword evidence="7 10" id="KW-0418">Kinase</keyword>
<dbReference type="EMBL" id="CP103866">
    <property type="protein sequence ID" value="UWE03741.1"/>
    <property type="molecule type" value="Genomic_DNA"/>
</dbReference>
<evidence type="ECO:0000313" key="12">
    <source>
        <dbReference type="EMBL" id="UWE03741.1"/>
    </source>
</evidence>
<dbReference type="NCBIfam" id="TIGR00041">
    <property type="entry name" value="DTMP_kinase"/>
    <property type="match status" value="1"/>
</dbReference>
<proteinExistence type="inferred from homology"/>
<dbReference type="PROSITE" id="PS01331">
    <property type="entry name" value="THYMIDYLATE_KINASE"/>
    <property type="match status" value="1"/>
</dbReference>
<evidence type="ECO:0000256" key="8">
    <source>
        <dbReference type="ARBA" id="ARBA00022840"/>
    </source>
</evidence>
<evidence type="ECO:0000256" key="4">
    <source>
        <dbReference type="ARBA" id="ARBA00022679"/>
    </source>
</evidence>